<comment type="caution">
    <text evidence="3">The sequence shown here is derived from an EMBL/GenBank/DDBJ whole genome shotgun (WGS) entry which is preliminary data.</text>
</comment>
<organism evidence="3 4">
    <name type="scientific">Cryptococcus amylolentus CBS 6273</name>
    <dbReference type="NCBI Taxonomy" id="1296118"/>
    <lineage>
        <taxon>Eukaryota</taxon>
        <taxon>Fungi</taxon>
        <taxon>Dikarya</taxon>
        <taxon>Basidiomycota</taxon>
        <taxon>Agaricomycotina</taxon>
        <taxon>Tremellomycetes</taxon>
        <taxon>Tremellales</taxon>
        <taxon>Cryptococcaceae</taxon>
        <taxon>Cryptococcus</taxon>
    </lineage>
</organism>
<dbReference type="InterPro" id="IPR046700">
    <property type="entry name" value="DUF6570"/>
</dbReference>
<dbReference type="EMBL" id="MEKH01000008">
    <property type="protein sequence ID" value="ODO04543.1"/>
    <property type="molecule type" value="Genomic_DNA"/>
</dbReference>
<feature type="domain" description="DUF6570" evidence="2">
    <location>
        <begin position="279"/>
        <end position="383"/>
    </location>
</feature>
<dbReference type="Proteomes" id="UP000095149">
    <property type="component" value="Unassembled WGS sequence"/>
</dbReference>
<dbReference type="Pfam" id="PF20209">
    <property type="entry name" value="DUF6570"/>
    <property type="match status" value="1"/>
</dbReference>
<evidence type="ECO:0000313" key="4">
    <source>
        <dbReference type="Proteomes" id="UP000095149"/>
    </source>
</evidence>
<gene>
    <name evidence="3" type="ORF">I350_05147</name>
</gene>
<feature type="compositionally biased region" description="Basic and acidic residues" evidence="1">
    <location>
        <begin position="57"/>
        <end position="76"/>
    </location>
</feature>
<sequence>MAQDYLFGVLFTETEMLARPVRKLPDGLGQSTPVAATWRSSRKVEFGRGRRSAGSWSEHEEPETTKPARPVREAPRRTRSANTSPRTLEKKPTPRGRPSLDQVAEGGGEAPSPRSLSLSLSLSSASSMARSSKIRTVVSQLAPLRTKPVLTALESLAPVQYLALLLPLPLREEYLGPSRTMALSLPLRRHALSVDELGQVVFAACSEQCSRANTQQFFVPGPRVDILQDAWQCSSPFVPSHVLDSSAIIDNWAHFCRKCSACIAEDKSGDPSFTHAFTTVPSLSRANGMVPGDIPAVLAGLTWVETVCIARARASRCCVKIKGHRPHQSKGNIVILPHAASELSRLLPLPASVIANEIVVIWVANQAEPLTADKIPKNLLTVRLSLCAIPTG</sequence>
<protein>
    <recommendedName>
        <fullName evidence="2">DUF6570 domain-containing protein</fullName>
    </recommendedName>
</protein>
<name>A0A1E3JUN0_9TREE</name>
<dbReference type="OrthoDB" id="3202965at2759"/>
<evidence type="ECO:0000259" key="2">
    <source>
        <dbReference type="Pfam" id="PF20209"/>
    </source>
</evidence>
<reference evidence="3 4" key="1">
    <citation type="submission" date="2016-06" db="EMBL/GenBank/DDBJ databases">
        <title>Evolution of pathogenesis and genome organization in the Tremellales.</title>
        <authorList>
            <person name="Cuomo C."/>
            <person name="Litvintseva A."/>
            <person name="Heitman J."/>
            <person name="Chen Y."/>
            <person name="Sun S."/>
            <person name="Springer D."/>
            <person name="Dromer F."/>
            <person name="Young S."/>
            <person name="Zeng Q."/>
            <person name="Chapman S."/>
            <person name="Gujja S."/>
            <person name="Saif S."/>
            <person name="Birren B."/>
        </authorList>
    </citation>
    <scope>NUCLEOTIDE SEQUENCE [LARGE SCALE GENOMIC DNA]</scope>
    <source>
        <strain evidence="3 4">CBS 6273</strain>
    </source>
</reference>
<accession>A0A1E3JUN0</accession>
<feature type="region of interest" description="Disordered" evidence="1">
    <location>
        <begin position="23"/>
        <end position="118"/>
    </location>
</feature>
<evidence type="ECO:0000313" key="3">
    <source>
        <dbReference type="EMBL" id="ODO04543.1"/>
    </source>
</evidence>
<proteinExistence type="predicted"/>
<dbReference type="AlphaFoldDB" id="A0A1E3JUN0"/>
<evidence type="ECO:0000256" key="1">
    <source>
        <dbReference type="SAM" id="MobiDB-lite"/>
    </source>
</evidence>